<proteinExistence type="predicted"/>
<reference evidence="1 2" key="1">
    <citation type="submission" date="2010-10" db="EMBL/GenBank/DDBJ databases">
        <authorList>
            <person name="Chen C."/>
            <person name="Kittichotirat W."/>
            <person name="Asikainen S."/>
            <person name="Bumgarner R."/>
        </authorList>
    </citation>
    <scope>NUCLEOTIDE SEQUENCE [LARGE SCALE GENOMIC DNA]</scope>
    <source>
        <strain evidence="1 2">SC1083</strain>
    </source>
</reference>
<name>G4A7Q8_AGGAC</name>
<sequence>MIFNRTLKTASSENLMPFFLAEFPSKISIIHQSKFSFFTFS</sequence>
<dbReference type="AlphaFoldDB" id="G4A7Q8"/>
<protein>
    <submittedName>
        <fullName evidence="1">Uncharacterized protein</fullName>
    </submittedName>
</protein>
<dbReference type="PATRIC" id="fig|907488.3.peg.841"/>
<accession>G4A7Q8</accession>
<dbReference type="EMBL" id="AEJM01000016">
    <property type="protein sequence ID" value="EGY34462.1"/>
    <property type="molecule type" value="Genomic_DNA"/>
</dbReference>
<evidence type="ECO:0000313" key="2">
    <source>
        <dbReference type="Proteomes" id="UP000005508"/>
    </source>
</evidence>
<evidence type="ECO:0000313" key="1">
    <source>
        <dbReference type="EMBL" id="EGY34462.1"/>
    </source>
</evidence>
<dbReference type="Proteomes" id="UP000005508">
    <property type="component" value="Unassembled WGS sequence"/>
</dbReference>
<comment type="caution">
    <text evidence="1">The sequence shown here is derived from an EMBL/GenBank/DDBJ whole genome shotgun (WGS) entry which is preliminary data.</text>
</comment>
<organism evidence="1 2">
    <name type="scientific">Aggregatibacter actinomycetemcomitans serotype e str. SC1083</name>
    <dbReference type="NCBI Taxonomy" id="907488"/>
    <lineage>
        <taxon>Bacteria</taxon>
        <taxon>Pseudomonadati</taxon>
        <taxon>Pseudomonadota</taxon>
        <taxon>Gammaproteobacteria</taxon>
        <taxon>Pasteurellales</taxon>
        <taxon>Pasteurellaceae</taxon>
        <taxon>Aggregatibacter</taxon>
    </lineage>
</organism>
<gene>
    <name evidence="1" type="ORF">SC1083_0854</name>
</gene>